<dbReference type="InterPro" id="IPR003661">
    <property type="entry name" value="HisK_dim/P_dom"/>
</dbReference>
<dbReference type="InterPro" id="IPR005467">
    <property type="entry name" value="His_kinase_dom"/>
</dbReference>
<keyword evidence="15" id="KW-1185">Reference proteome</keyword>
<comment type="catalytic activity">
    <reaction evidence="1">
        <text>ATP + protein L-histidine = ADP + protein N-phospho-L-histidine.</text>
        <dbReference type="EC" id="2.7.13.3"/>
    </reaction>
</comment>
<dbReference type="EC" id="2.7.13.3" evidence="3"/>
<dbReference type="InterPro" id="IPR036097">
    <property type="entry name" value="HisK_dim/P_sf"/>
</dbReference>
<dbReference type="SMART" id="SM00388">
    <property type="entry name" value="HisKA"/>
    <property type="match status" value="1"/>
</dbReference>
<dbReference type="PATRIC" id="fig|273677.3.peg.1787"/>
<dbReference type="InterPro" id="IPR004358">
    <property type="entry name" value="Sig_transdc_His_kin-like_C"/>
</dbReference>
<dbReference type="SUPFAM" id="SSF55874">
    <property type="entry name" value="ATPase domain of HSP90 chaperone/DNA topoisomerase II/histidine kinase"/>
    <property type="match status" value="1"/>
</dbReference>
<keyword evidence="9" id="KW-0902">Two-component regulatory system</keyword>
<dbReference type="Pfam" id="PF00672">
    <property type="entry name" value="HAMP"/>
    <property type="match status" value="1"/>
</dbReference>
<keyword evidence="10 11" id="KW-0472">Membrane</keyword>
<dbReference type="SUPFAM" id="SSF47384">
    <property type="entry name" value="Homodimeric domain of signal transducing histidine kinase"/>
    <property type="match status" value="1"/>
</dbReference>
<accession>A0A031FU39</accession>
<evidence type="ECO:0000256" key="6">
    <source>
        <dbReference type="ARBA" id="ARBA00022692"/>
    </source>
</evidence>
<dbReference type="Gene3D" id="6.10.340.10">
    <property type="match status" value="1"/>
</dbReference>
<dbReference type="PROSITE" id="PS50885">
    <property type="entry name" value="HAMP"/>
    <property type="match status" value="1"/>
</dbReference>
<keyword evidence="5" id="KW-0808">Transferase</keyword>
<dbReference type="EMBL" id="JFYO01000005">
    <property type="protein sequence ID" value="EZP27812.1"/>
    <property type="molecule type" value="Genomic_DNA"/>
</dbReference>
<dbReference type="InterPro" id="IPR050428">
    <property type="entry name" value="TCS_sensor_his_kinase"/>
</dbReference>
<sequence>MPLLRSLRARITAAATLIVAVVMVLASIGFSAVLSSEVRDATARAAETRATELAQRVEASGTAGIADLDDDIVQVVDASGRVVAASEDADDGPLPADREGQVVTYDGDPVLIIVEDVDDDADTRIVLAASVDGDDATLATVAWLLAASTLLVVLVVAAVTWWVVGRALRPVGRIRREVDDITADRLDRRVPEPSSGDEIAALAITMNRMLDRLDASATAQRRFVSDASHELRSPLATMRQHAELARAHPDATTLDDLAEVVAEEGVRMQDLVDGLLVLTRLDEQGSQRRGPVDLDDLALAEVSRLRAAGLTVDGSAISAVQVTGDERLLGRIARNLADNAARHAASRVAISVARDGAQAVLTVDDDGNGIPPEERERVFERFVRLDEGRARDAGGSGLGLAIVAGVVRASGGTVSVGESPLGGARFTVRLPASD</sequence>
<keyword evidence="8 11" id="KW-1133">Transmembrane helix</keyword>
<name>A0A031FU39_9MICO</name>
<dbReference type="Pfam" id="PF02518">
    <property type="entry name" value="HATPase_c"/>
    <property type="match status" value="1"/>
</dbReference>
<evidence type="ECO:0000256" key="4">
    <source>
        <dbReference type="ARBA" id="ARBA00022553"/>
    </source>
</evidence>
<dbReference type="CDD" id="cd00082">
    <property type="entry name" value="HisKA"/>
    <property type="match status" value="1"/>
</dbReference>
<dbReference type="CDD" id="cd06225">
    <property type="entry name" value="HAMP"/>
    <property type="match status" value="1"/>
</dbReference>
<dbReference type="SMART" id="SM00387">
    <property type="entry name" value="HATPase_c"/>
    <property type="match status" value="1"/>
</dbReference>
<evidence type="ECO:0000256" key="7">
    <source>
        <dbReference type="ARBA" id="ARBA00022777"/>
    </source>
</evidence>
<proteinExistence type="predicted"/>
<dbReference type="InterPro" id="IPR036890">
    <property type="entry name" value="HATPase_C_sf"/>
</dbReference>
<evidence type="ECO:0000313" key="14">
    <source>
        <dbReference type="EMBL" id="EZP27812.1"/>
    </source>
</evidence>
<dbReference type="PANTHER" id="PTHR45436">
    <property type="entry name" value="SENSOR HISTIDINE KINASE YKOH"/>
    <property type="match status" value="1"/>
</dbReference>
<feature type="transmembrane region" description="Helical" evidence="11">
    <location>
        <begin position="12"/>
        <end position="34"/>
    </location>
</feature>
<keyword evidence="7 14" id="KW-0418">Kinase</keyword>
<dbReference type="Pfam" id="PF00512">
    <property type="entry name" value="HisKA"/>
    <property type="match status" value="1"/>
</dbReference>
<evidence type="ECO:0000256" key="10">
    <source>
        <dbReference type="ARBA" id="ARBA00023136"/>
    </source>
</evidence>
<dbReference type="Proteomes" id="UP000024001">
    <property type="component" value="Unassembled WGS sequence"/>
</dbReference>
<reference evidence="14 15" key="1">
    <citation type="submission" date="2014-03" db="EMBL/GenBank/DDBJ databases">
        <title>Draft Genome Sequences of 13 Willow Endophytes.</title>
        <authorList>
            <person name="Gan H.Y."/>
            <person name="Gan H.M."/>
            <person name="Savka M.A."/>
            <person name="Hudson A.O."/>
        </authorList>
    </citation>
    <scope>NUCLEOTIDE SEQUENCE [LARGE SCALE GENOMIC DNA]</scope>
    <source>
        <strain evidence="14 15">RIT293</strain>
    </source>
</reference>
<dbReference type="PROSITE" id="PS50109">
    <property type="entry name" value="HIS_KIN"/>
    <property type="match status" value="1"/>
</dbReference>
<feature type="domain" description="Histidine kinase" evidence="12">
    <location>
        <begin position="226"/>
        <end position="434"/>
    </location>
</feature>
<dbReference type="Gene3D" id="3.30.565.10">
    <property type="entry name" value="Histidine kinase-like ATPase, C-terminal domain"/>
    <property type="match status" value="1"/>
</dbReference>
<evidence type="ECO:0000256" key="11">
    <source>
        <dbReference type="SAM" id="Phobius"/>
    </source>
</evidence>
<dbReference type="GO" id="GO:0005886">
    <property type="term" value="C:plasma membrane"/>
    <property type="evidence" value="ECO:0007669"/>
    <property type="project" value="UniProtKB-SubCell"/>
</dbReference>
<evidence type="ECO:0000256" key="9">
    <source>
        <dbReference type="ARBA" id="ARBA00023012"/>
    </source>
</evidence>
<dbReference type="OrthoDB" id="9786919at2"/>
<dbReference type="PANTHER" id="PTHR45436:SF5">
    <property type="entry name" value="SENSOR HISTIDINE KINASE TRCS"/>
    <property type="match status" value="1"/>
</dbReference>
<evidence type="ECO:0000256" key="3">
    <source>
        <dbReference type="ARBA" id="ARBA00012438"/>
    </source>
</evidence>
<evidence type="ECO:0000256" key="2">
    <source>
        <dbReference type="ARBA" id="ARBA00004236"/>
    </source>
</evidence>
<dbReference type="Gene3D" id="1.10.287.130">
    <property type="match status" value="1"/>
</dbReference>
<evidence type="ECO:0000256" key="5">
    <source>
        <dbReference type="ARBA" id="ARBA00022679"/>
    </source>
</evidence>
<evidence type="ECO:0000313" key="15">
    <source>
        <dbReference type="Proteomes" id="UP000024001"/>
    </source>
</evidence>
<protein>
    <recommendedName>
        <fullName evidence="3">histidine kinase</fullName>
        <ecNumber evidence="3">2.7.13.3</ecNumber>
    </recommendedName>
</protein>
<organism evidence="14 15">
    <name type="scientific">Microbacterium oleivorans</name>
    <dbReference type="NCBI Taxonomy" id="273677"/>
    <lineage>
        <taxon>Bacteria</taxon>
        <taxon>Bacillati</taxon>
        <taxon>Actinomycetota</taxon>
        <taxon>Actinomycetes</taxon>
        <taxon>Micrococcales</taxon>
        <taxon>Microbacteriaceae</taxon>
        <taxon>Microbacterium</taxon>
    </lineage>
</organism>
<dbReference type="GO" id="GO:0000155">
    <property type="term" value="F:phosphorelay sensor kinase activity"/>
    <property type="evidence" value="ECO:0007669"/>
    <property type="project" value="InterPro"/>
</dbReference>
<dbReference type="eggNOG" id="COG2205">
    <property type="taxonomic scope" value="Bacteria"/>
</dbReference>
<keyword evidence="6 11" id="KW-0812">Transmembrane</keyword>
<feature type="transmembrane region" description="Helical" evidence="11">
    <location>
        <begin position="141"/>
        <end position="164"/>
    </location>
</feature>
<dbReference type="SMART" id="SM00304">
    <property type="entry name" value="HAMP"/>
    <property type="match status" value="2"/>
</dbReference>
<dbReference type="RefSeq" id="WP_036311481.1">
    <property type="nucleotide sequence ID" value="NZ_JFYO01000005.1"/>
</dbReference>
<dbReference type="InterPro" id="IPR003594">
    <property type="entry name" value="HATPase_dom"/>
</dbReference>
<evidence type="ECO:0000256" key="8">
    <source>
        <dbReference type="ARBA" id="ARBA00022989"/>
    </source>
</evidence>
<feature type="domain" description="HAMP" evidence="13">
    <location>
        <begin position="165"/>
        <end position="218"/>
    </location>
</feature>
<evidence type="ECO:0000259" key="13">
    <source>
        <dbReference type="PROSITE" id="PS50885"/>
    </source>
</evidence>
<gene>
    <name evidence="14" type="ORF">BW34_01804</name>
</gene>
<evidence type="ECO:0000259" key="12">
    <source>
        <dbReference type="PROSITE" id="PS50109"/>
    </source>
</evidence>
<comment type="caution">
    <text evidence="14">The sequence shown here is derived from an EMBL/GenBank/DDBJ whole genome shotgun (WGS) entry which is preliminary data.</text>
</comment>
<comment type="subcellular location">
    <subcellularLocation>
        <location evidence="2">Cell membrane</location>
    </subcellularLocation>
</comment>
<evidence type="ECO:0000256" key="1">
    <source>
        <dbReference type="ARBA" id="ARBA00000085"/>
    </source>
</evidence>
<keyword evidence="4" id="KW-0597">Phosphoprotein</keyword>
<dbReference type="AlphaFoldDB" id="A0A031FU39"/>
<dbReference type="PRINTS" id="PR00344">
    <property type="entry name" value="BCTRLSENSOR"/>
</dbReference>
<dbReference type="SUPFAM" id="SSF158472">
    <property type="entry name" value="HAMP domain-like"/>
    <property type="match status" value="1"/>
</dbReference>
<dbReference type="InterPro" id="IPR003660">
    <property type="entry name" value="HAMP_dom"/>
</dbReference>